<evidence type="ECO:0000313" key="4">
    <source>
        <dbReference type="Proteomes" id="UP000186040"/>
    </source>
</evidence>
<dbReference type="Pfam" id="PF13796">
    <property type="entry name" value="Sensor"/>
    <property type="match status" value="1"/>
</dbReference>
<dbReference type="EMBL" id="MKQR01000018">
    <property type="protein sequence ID" value="OLR91942.1"/>
    <property type="molecule type" value="Genomic_DNA"/>
</dbReference>
<feature type="transmembrane region" description="Helical" evidence="1">
    <location>
        <begin position="123"/>
        <end position="155"/>
    </location>
</feature>
<dbReference type="STRING" id="1193682.BJP25_24270"/>
<reference evidence="3 4" key="1">
    <citation type="submission" date="2016-10" db="EMBL/GenBank/DDBJ databases">
        <title>The Draft Genome Sequence of Actinokineospora bangkokensis 44EHWT reveals the biosynthetic pathway of antifungal compounds Thailandins with unusual extender unit butylmalonyl-CoA.</title>
        <authorList>
            <person name="Greule A."/>
            <person name="Intra B."/>
            <person name="Flemming S."/>
            <person name="Rommel M.G."/>
            <person name="Panbangred W."/>
            <person name="Bechthold A."/>
        </authorList>
    </citation>
    <scope>NUCLEOTIDE SEQUENCE [LARGE SCALE GENOMIC DNA]</scope>
    <source>
        <strain evidence="3 4">44EHW</strain>
    </source>
</reference>
<dbReference type="Proteomes" id="UP000186040">
    <property type="component" value="Unassembled WGS sequence"/>
</dbReference>
<evidence type="ECO:0000256" key="1">
    <source>
        <dbReference type="SAM" id="Phobius"/>
    </source>
</evidence>
<evidence type="ECO:0000313" key="3">
    <source>
        <dbReference type="EMBL" id="OLR91942.1"/>
    </source>
</evidence>
<proteinExistence type="predicted"/>
<keyword evidence="1" id="KW-0472">Membrane</keyword>
<organism evidence="3 4">
    <name type="scientific">Actinokineospora bangkokensis</name>
    <dbReference type="NCBI Taxonomy" id="1193682"/>
    <lineage>
        <taxon>Bacteria</taxon>
        <taxon>Bacillati</taxon>
        <taxon>Actinomycetota</taxon>
        <taxon>Actinomycetes</taxon>
        <taxon>Pseudonocardiales</taxon>
        <taxon>Pseudonocardiaceae</taxon>
        <taxon>Actinokineospora</taxon>
    </lineage>
</organism>
<feature type="transmembrane region" description="Helical" evidence="1">
    <location>
        <begin position="37"/>
        <end position="70"/>
    </location>
</feature>
<gene>
    <name evidence="3" type="ORF">BJP25_24270</name>
</gene>
<sequence length="278" mass="28530">MSSARSARLGGAPLRLLLTPAPWAATAYLVSYLVVGPALFAFLVAVLLLALVANITWLGLPVAVGAAGLVRGCANVERLRARGITGVVVVGGYAAVTGSGVIAQARLRWSDPATHRDLVLLVLLFPVLLVLDTAALVLWVSVLGLITLPAWFWAIPQTWPNGETGHGLMIGSFPDGPAAGGVGLWIGDVGTALLVAAGAVVVAVLIGAPAVTAIARLHVWAVARLLGPGVDPLAPVRAVLDAPGPLPIDPYGARTRGATTHDMDAHRTEEIRGVNDPA</sequence>
<protein>
    <recommendedName>
        <fullName evidence="2">Putative sensor domain-containing protein</fullName>
    </recommendedName>
</protein>
<evidence type="ECO:0000259" key="2">
    <source>
        <dbReference type="Pfam" id="PF13796"/>
    </source>
</evidence>
<accession>A0A1Q9LIR1</accession>
<comment type="caution">
    <text evidence="3">The sequence shown here is derived from an EMBL/GenBank/DDBJ whole genome shotgun (WGS) entry which is preliminary data.</text>
</comment>
<keyword evidence="1" id="KW-0812">Transmembrane</keyword>
<feature type="transmembrane region" description="Helical" evidence="1">
    <location>
        <begin position="192"/>
        <end position="215"/>
    </location>
</feature>
<feature type="transmembrane region" description="Helical" evidence="1">
    <location>
        <begin position="82"/>
        <end position="103"/>
    </location>
</feature>
<name>A0A1Q9LIR1_9PSEU</name>
<keyword evidence="4" id="KW-1185">Reference proteome</keyword>
<dbReference type="InterPro" id="IPR025828">
    <property type="entry name" value="Put_sensor_dom"/>
</dbReference>
<keyword evidence="1" id="KW-1133">Transmembrane helix</keyword>
<dbReference type="RefSeq" id="WP_075976349.1">
    <property type="nucleotide sequence ID" value="NZ_MKQR01000018.1"/>
</dbReference>
<dbReference type="OrthoDB" id="3696925at2"/>
<feature type="domain" description="Putative sensor" evidence="2">
    <location>
        <begin position="28"/>
        <end position="226"/>
    </location>
</feature>
<dbReference type="AlphaFoldDB" id="A0A1Q9LIR1"/>